<dbReference type="SUPFAM" id="SSF46785">
    <property type="entry name" value="Winged helix' DNA-binding domain"/>
    <property type="match status" value="1"/>
</dbReference>
<dbReference type="InterPro" id="IPR036388">
    <property type="entry name" value="WH-like_DNA-bd_sf"/>
</dbReference>
<dbReference type="PRINTS" id="PR00035">
    <property type="entry name" value="HTHGNTR"/>
</dbReference>
<comment type="caution">
    <text evidence="5">The sequence shown here is derived from an EMBL/GenBank/DDBJ whole genome shotgun (WGS) entry which is preliminary data.</text>
</comment>
<dbReference type="SMART" id="SM00895">
    <property type="entry name" value="FCD"/>
    <property type="match status" value="1"/>
</dbReference>
<dbReference type="Proteomes" id="UP000000321">
    <property type="component" value="Unassembled WGS sequence"/>
</dbReference>
<dbReference type="CDD" id="cd07377">
    <property type="entry name" value="WHTH_GntR"/>
    <property type="match status" value="1"/>
</dbReference>
<dbReference type="Pfam" id="PF00392">
    <property type="entry name" value="GntR"/>
    <property type="match status" value="1"/>
</dbReference>
<evidence type="ECO:0000256" key="3">
    <source>
        <dbReference type="ARBA" id="ARBA00023163"/>
    </source>
</evidence>
<keyword evidence="1" id="KW-0805">Transcription regulation</keyword>
<evidence type="ECO:0000259" key="4">
    <source>
        <dbReference type="PROSITE" id="PS50949"/>
    </source>
</evidence>
<dbReference type="PANTHER" id="PTHR43537">
    <property type="entry name" value="TRANSCRIPTIONAL REGULATOR, GNTR FAMILY"/>
    <property type="match status" value="1"/>
</dbReference>
<dbReference type="EMBL" id="AAPJ01000002">
    <property type="protein sequence ID" value="EAS50409.1"/>
    <property type="molecule type" value="Genomic_DNA"/>
</dbReference>
<dbReference type="Gene3D" id="1.10.10.10">
    <property type="entry name" value="Winged helix-like DNA-binding domain superfamily/Winged helix DNA-binding domain"/>
    <property type="match status" value="1"/>
</dbReference>
<evidence type="ECO:0000313" key="6">
    <source>
        <dbReference type="Proteomes" id="UP000000321"/>
    </source>
</evidence>
<evidence type="ECO:0000313" key="5">
    <source>
        <dbReference type="EMBL" id="EAS50409.1"/>
    </source>
</evidence>
<reference evidence="5 6" key="1">
    <citation type="journal article" date="2008" name="Appl. Environ. Microbiol.">
        <title>Genomic insights into Mn(II) oxidation by the marine alphaproteobacterium Aurantimonas sp. strain SI85-9A1.</title>
        <authorList>
            <person name="Dick G.J."/>
            <person name="Podell S."/>
            <person name="Johnson H.A."/>
            <person name="Rivera-Espinoza Y."/>
            <person name="Bernier-Latmani R."/>
            <person name="McCarthy J.K."/>
            <person name="Torpey J.W."/>
            <person name="Clement B.G."/>
            <person name="Gaasterland T."/>
            <person name="Tebo B.M."/>
        </authorList>
    </citation>
    <scope>NUCLEOTIDE SEQUENCE [LARGE SCALE GENOMIC DNA]</scope>
    <source>
        <strain evidence="5 6">SI85-9A1</strain>
    </source>
</reference>
<dbReference type="PANTHER" id="PTHR43537:SF5">
    <property type="entry name" value="UXU OPERON TRANSCRIPTIONAL REGULATOR"/>
    <property type="match status" value="1"/>
</dbReference>
<dbReference type="SUPFAM" id="SSF48008">
    <property type="entry name" value="GntR ligand-binding domain-like"/>
    <property type="match status" value="1"/>
</dbReference>
<gene>
    <name evidence="5" type="ORF">SI859A1_00528</name>
</gene>
<dbReference type="SMART" id="SM00345">
    <property type="entry name" value="HTH_GNTR"/>
    <property type="match status" value="1"/>
</dbReference>
<keyword evidence="2" id="KW-0238">DNA-binding</keyword>
<dbReference type="Gene3D" id="1.20.120.530">
    <property type="entry name" value="GntR ligand-binding domain-like"/>
    <property type="match status" value="1"/>
</dbReference>
<keyword evidence="3" id="KW-0804">Transcription</keyword>
<feature type="domain" description="HTH gntR-type" evidence="4">
    <location>
        <begin position="1"/>
        <end position="68"/>
    </location>
</feature>
<dbReference type="InterPro" id="IPR008920">
    <property type="entry name" value="TF_FadR/GntR_C"/>
</dbReference>
<sequence length="226" mass="25531">MITVSLAEQIKQYIAERRFRHNERLPPERELSREFGVTRGELRKALAELESDGLIWRHVGRGTFIGARSVLNLADMAYLGELASPAQVIAARLAVEPELARLAAVHGTRSDFEEIDACRVRCRTASDWRSYEAWDNKLHHAVAKATHNKLLIHLFDMLNVVRRSTVWGQPRTTSLPSRDHKSFPEHDAICAAIEARDANGAAQCMRVHLDSVRDRVLPAISGRQRV</sequence>
<protein>
    <submittedName>
        <fullName evidence="5">Possible transcriptional regulator, GntR family, FCD domain</fullName>
    </submittedName>
</protein>
<dbReference type="GO" id="GO:0003700">
    <property type="term" value="F:DNA-binding transcription factor activity"/>
    <property type="evidence" value="ECO:0007669"/>
    <property type="project" value="InterPro"/>
</dbReference>
<dbReference type="AlphaFoldDB" id="Q1YKW4"/>
<dbReference type="InterPro" id="IPR036390">
    <property type="entry name" value="WH_DNA-bd_sf"/>
</dbReference>
<dbReference type="Pfam" id="PF07729">
    <property type="entry name" value="FCD"/>
    <property type="match status" value="1"/>
</dbReference>
<evidence type="ECO:0000256" key="2">
    <source>
        <dbReference type="ARBA" id="ARBA00023125"/>
    </source>
</evidence>
<accession>Q1YKW4</accession>
<dbReference type="OrthoDB" id="284307at2"/>
<dbReference type="GO" id="GO:0003677">
    <property type="term" value="F:DNA binding"/>
    <property type="evidence" value="ECO:0007669"/>
    <property type="project" value="UniProtKB-KW"/>
</dbReference>
<name>Q1YKW4_AURMS</name>
<keyword evidence="6" id="KW-1185">Reference proteome</keyword>
<dbReference type="PROSITE" id="PS50949">
    <property type="entry name" value="HTH_GNTR"/>
    <property type="match status" value="1"/>
</dbReference>
<dbReference type="InterPro" id="IPR000524">
    <property type="entry name" value="Tscrpt_reg_HTH_GntR"/>
</dbReference>
<proteinExistence type="predicted"/>
<dbReference type="HOGENOM" id="CLU_017584_9_5_5"/>
<evidence type="ECO:0000256" key="1">
    <source>
        <dbReference type="ARBA" id="ARBA00023015"/>
    </source>
</evidence>
<dbReference type="BioCyc" id="AURANTIMONAS:SI859A1_00528-MONOMER"/>
<dbReference type="RefSeq" id="WP_009208404.1">
    <property type="nucleotide sequence ID" value="NZ_BBWP01000013.1"/>
</dbReference>
<organism evidence="5 6">
    <name type="scientific">Aurantimonas manganoxydans (strain ATCC BAA-1229 / DSM 21871 / SI85-9A1)</name>
    <dbReference type="NCBI Taxonomy" id="287752"/>
    <lineage>
        <taxon>Bacteria</taxon>
        <taxon>Pseudomonadati</taxon>
        <taxon>Pseudomonadota</taxon>
        <taxon>Alphaproteobacteria</taxon>
        <taxon>Hyphomicrobiales</taxon>
        <taxon>Aurantimonadaceae</taxon>
        <taxon>Aurantimonas</taxon>
    </lineage>
</organism>
<dbReference type="InterPro" id="IPR011711">
    <property type="entry name" value="GntR_C"/>
</dbReference>